<reference evidence="8" key="1">
    <citation type="journal article" date="2019" name="Int. J. Syst. Evol. Microbiol.">
        <title>The Global Catalogue of Microorganisms (GCM) 10K type strain sequencing project: providing services to taxonomists for standard genome sequencing and annotation.</title>
        <authorList>
            <consortium name="The Broad Institute Genomics Platform"/>
            <consortium name="The Broad Institute Genome Sequencing Center for Infectious Disease"/>
            <person name="Wu L."/>
            <person name="Ma J."/>
        </authorList>
    </citation>
    <scope>NUCLEOTIDE SEQUENCE [LARGE SCALE GENOMIC DNA]</scope>
    <source>
        <strain evidence="8">CECT 7649</strain>
    </source>
</reference>
<evidence type="ECO:0000256" key="3">
    <source>
        <dbReference type="ARBA" id="ARBA00022801"/>
    </source>
</evidence>
<dbReference type="SMART" id="SM00849">
    <property type="entry name" value="Lactamase_B"/>
    <property type="match status" value="1"/>
</dbReference>
<dbReference type="Gene3D" id="3.60.15.10">
    <property type="entry name" value="Ribonuclease Z/Hydroxyacylglutathione hydrolase-like"/>
    <property type="match status" value="1"/>
</dbReference>
<gene>
    <name evidence="7" type="ORF">ACFQSB_07465</name>
</gene>
<dbReference type="InterPro" id="IPR051013">
    <property type="entry name" value="MBL_superfamily_lactonases"/>
</dbReference>
<dbReference type="SUPFAM" id="SSF56281">
    <property type="entry name" value="Metallo-hydrolase/oxidoreductase"/>
    <property type="match status" value="1"/>
</dbReference>
<dbReference type="RefSeq" id="WP_380825138.1">
    <property type="nucleotide sequence ID" value="NZ_JBHTCG010000004.1"/>
</dbReference>
<evidence type="ECO:0000259" key="6">
    <source>
        <dbReference type="SMART" id="SM00849"/>
    </source>
</evidence>
<evidence type="ECO:0000256" key="5">
    <source>
        <dbReference type="SAM" id="MobiDB-lite"/>
    </source>
</evidence>
<name>A0ABW2P108_9ACTN</name>
<dbReference type="InterPro" id="IPR036866">
    <property type="entry name" value="RibonucZ/Hydroxyglut_hydro"/>
</dbReference>
<protein>
    <submittedName>
        <fullName evidence="7">MBL fold metallo-hydrolase</fullName>
    </submittedName>
</protein>
<organism evidence="7 8">
    <name type="scientific">Sphaerisporangium rhizosphaerae</name>
    <dbReference type="NCBI Taxonomy" id="2269375"/>
    <lineage>
        <taxon>Bacteria</taxon>
        <taxon>Bacillati</taxon>
        <taxon>Actinomycetota</taxon>
        <taxon>Actinomycetes</taxon>
        <taxon>Streptosporangiales</taxon>
        <taxon>Streptosporangiaceae</taxon>
        <taxon>Sphaerisporangium</taxon>
    </lineage>
</organism>
<accession>A0ABW2P108</accession>
<keyword evidence="4" id="KW-0862">Zinc</keyword>
<keyword evidence="2" id="KW-0479">Metal-binding</keyword>
<dbReference type="PANTHER" id="PTHR42978:SF6">
    <property type="entry name" value="QUORUM-QUENCHING LACTONASE YTNP-RELATED"/>
    <property type="match status" value="1"/>
</dbReference>
<keyword evidence="8" id="KW-1185">Reference proteome</keyword>
<comment type="caution">
    <text evidence="7">The sequence shown here is derived from an EMBL/GenBank/DDBJ whole genome shotgun (WGS) entry which is preliminary data.</text>
</comment>
<dbReference type="InterPro" id="IPR001279">
    <property type="entry name" value="Metallo-B-lactamas"/>
</dbReference>
<feature type="domain" description="Metallo-beta-lactamase" evidence="6">
    <location>
        <begin position="54"/>
        <end position="248"/>
    </location>
</feature>
<keyword evidence="3" id="KW-0378">Hydrolase</keyword>
<evidence type="ECO:0000313" key="8">
    <source>
        <dbReference type="Proteomes" id="UP001596496"/>
    </source>
</evidence>
<comment type="similarity">
    <text evidence="1">Belongs to the metallo-beta-lactamase superfamily.</text>
</comment>
<evidence type="ECO:0000256" key="4">
    <source>
        <dbReference type="ARBA" id="ARBA00022833"/>
    </source>
</evidence>
<dbReference type="EMBL" id="JBHTCG010000004">
    <property type="protein sequence ID" value="MFC7382040.1"/>
    <property type="molecule type" value="Genomic_DNA"/>
</dbReference>
<feature type="compositionally biased region" description="Low complexity" evidence="5">
    <location>
        <begin position="263"/>
        <end position="274"/>
    </location>
</feature>
<dbReference type="Proteomes" id="UP001596496">
    <property type="component" value="Unassembled WGS sequence"/>
</dbReference>
<sequence>MAYEPMMVSGVEVVPLRDAVGPMGGDLRHAPGANFVGGSPEHRAALTAGEWILHFRCYLLRPRGGRTILVDAGLGGRDSPASAWAPVPGRLVDELAAVGVAPAEVDTVVLTHLHSDHASGAVTDGVATFPNARHVVQRAEIDWIEGAGPNAILERVLRPLTGLVDAVEGEAEVAPGVRVLLAPGHTPGHQVVEIGPLTLTGDVFLHPTQLADPAIVYRHDDDPAKAVATRRQVLSRARARGGLIGTAHFPESFSPLPDPPAAAGPQAQTDTAAQARRHVDQ</sequence>
<evidence type="ECO:0000313" key="7">
    <source>
        <dbReference type="EMBL" id="MFC7382040.1"/>
    </source>
</evidence>
<evidence type="ECO:0000256" key="2">
    <source>
        <dbReference type="ARBA" id="ARBA00022723"/>
    </source>
</evidence>
<evidence type="ECO:0000256" key="1">
    <source>
        <dbReference type="ARBA" id="ARBA00007749"/>
    </source>
</evidence>
<feature type="region of interest" description="Disordered" evidence="5">
    <location>
        <begin position="248"/>
        <end position="281"/>
    </location>
</feature>
<dbReference type="Pfam" id="PF00753">
    <property type="entry name" value="Lactamase_B"/>
    <property type="match status" value="1"/>
</dbReference>
<dbReference type="PANTHER" id="PTHR42978">
    <property type="entry name" value="QUORUM-QUENCHING LACTONASE YTNP-RELATED-RELATED"/>
    <property type="match status" value="1"/>
</dbReference>
<proteinExistence type="inferred from homology"/>